<accession>A0A7X0AZV7</accession>
<dbReference type="Gene3D" id="3.40.710.10">
    <property type="entry name" value="DD-peptidase/beta-lactamase superfamily"/>
    <property type="match status" value="1"/>
</dbReference>
<evidence type="ECO:0000259" key="2">
    <source>
        <dbReference type="Pfam" id="PF00144"/>
    </source>
</evidence>
<dbReference type="InterPro" id="IPR048502">
    <property type="entry name" value="NamZ_N"/>
</dbReference>
<gene>
    <name evidence="5" type="ORF">FHS74_002645</name>
</gene>
<name>A0A7X0AZV7_9PROT</name>
<dbReference type="GO" id="GO:0033922">
    <property type="term" value="F:peptidoglycan beta-N-acetylmuramidase activity"/>
    <property type="evidence" value="ECO:0007669"/>
    <property type="project" value="InterPro"/>
</dbReference>
<feature type="domain" description="Peptidoglycan beta-N-acetylmuramidase NamZ N-terminal" evidence="3">
    <location>
        <begin position="405"/>
        <end position="604"/>
    </location>
</feature>
<protein>
    <submittedName>
        <fullName evidence="5">Uncharacterized protein YbbC (DUF1343 family)/CubicO group peptidase (Beta-lactamase class C family)</fullName>
    </submittedName>
</protein>
<dbReference type="AlphaFoldDB" id="A0A7X0AZV7"/>
<dbReference type="Proteomes" id="UP000539175">
    <property type="component" value="Unassembled WGS sequence"/>
</dbReference>
<feature type="chain" id="PRO_5030820941" evidence="1">
    <location>
        <begin position="28"/>
        <end position="758"/>
    </location>
</feature>
<dbReference type="EMBL" id="JACIIZ010000006">
    <property type="protein sequence ID" value="MBB6252085.1"/>
    <property type="molecule type" value="Genomic_DNA"/>
</dbReference>
<dbReference type="Pfam" id="PF07075">
    <property type="entry name" value="NamZ_N"/>
    <property type="match status" value="1"/>
</dbReference>
<reference evidence="5 6" key="1">
    <citation type="submission" date="2020-08" db="EMBL/GenBank/DDBJ databases">
        <title>Genomic Encyclopedia of Type Strains, Phase IV (KMG-IV): sequencing the most valuable type-strain genomes for metagenomic binning, comparative biology and taxonomic classification.</title>
        <authorList>
            <person name="Goeker M."/>
        </authorList>
    </citation>
    <scope>NUCLEOTIDE SEQUENCE [LARGE SCALE GENOMIC DNA]</scope>
    <source>
        <strain evidence="5 6">DSM 22198</strain>
    </source>
</reference>
<dbReference type="InterPro" id="IPR008302">
    <property type="entry name" value="NamZ"/>
</dbReference>
<feature type="signal peptide" evidence="1">
    <location>
        <begin position="1"/>
        <end position="27"/>
    </location>
</feature>
<keyword evidence="6" id="KW-1185">Reference proteome</keyword>
<dbReference type="RefSeq" id="WP_343066910.1">
    <property type="nucleotide sequence ID" value="NZ_JACIIZ010000006.1"/>
</dbReference>
<evidence type="ECO:0000313" key="5">
    <source>
        <dbReference type="EMBL" id="MBB6252085.1"/>
    </source>
</evidence>
<dbReference type="Gene3D" id="3.40.50.12170">
    <property type="entry name" value="Uncharacterised protein PF07075, DUF1343"/>
    <property type="match status" value="1"/>
</dbReference>
<evidence type="ECO:0000313" key="6">
    <source>
        <dbReference type="Proteomes" id="UP000539175"/>
    </source>
</evidence>
<dbReference type="PANTHER" id="PTHR42915">
    <property type="entry name" value="HYPOTHETICAL 460 KDA PROTEIN IN FEUA-SIGW INTERGENIC REGION [PRECURSOR]"/>
    <property type="match status" value="1"/>
</dbReference>
<proteinExistence type="predicted"/>
<evidence type="ECO:0000259" key="3">
    <source>
        <dbReference type="Pfam" id="PF07075"/>
    </source>
</evidence>
<dbReference type="InterPro" id="IPR012338">
    <property type="entry name" value="Beta-lactam/transpept-like"/>
</dbReference>
<feature type="domain" description="Beta-lactamase-related" evidence="2">
    <location>
        <begin position="39"/>
        <end position="374"/>
    </location>
</feature>
<organism evidence="5 6">
    <name type="scientific">Nitrospirillum iridis</name>
    <dbReference type="NCBI Taxonomy" id="765888"/>
    <lineage>
        <taxon>Bacteria</taxon>
        <taxon>Pseudomonadati</taxon>
        <taxon>Pseudomonadota</taxon>
        <taxon>Alphaproteobacteria</taxon>
        <taxon>Rhodospirillales</taxon>
        <taxon>Azospirillaceae</taxon>
        <taxon>Nitrospirillum</taxon>
    </lineage>
</organism>
<dbReference type="InterPro" id="IPR048503">
    <property type="entry name" value="NamZ_C"/>
</dbReference>
<feature type="domain" description="Peptidoglycan beta-N-acetylmuramidase NamZ C-terminal" evidence="4">
    <location>
        <begin position="609"/>
        <end position="757"/>
    </location>
</feature>
<dbReference type="PANTHER" id="PTHR42915:SF1">
    <property type="entry name" value="PEPTIDOGLYCAN BETA-N-ACETYLMURAMIDASE NAMZ"/>
    <property type="match status" value="1"/>
</dbReference>
<dbReference type="Gene3D" id="3.90.1150.140">
    <property type="match status" value="1"/>
</dbReference>
<dbReference type="Pfam" id="PF20732">
    <property type="entry name" value="NamZ_C"/>
    <property type="match status" value="1"/>
</dbReference>
<evidence type="ECO:0000259" key="4">
    <source>
        <dbReference type="Pfam" id="PF20732"/>
    </source>
</evidence>
<dbReference type="SUPFAM" id="SSF56601">
    <property type="entry name" value="beta-lactamase/transpeptidase-like"/>
    <property type="match status" value="1"/>
</dbReference>
<dbReference type="Pfam" id="PF00144">
    <property type="entry name" value="Beta-lactamase"/>
    <property type="match status" value="1"/>
</dbReference>
<keyword evidence="1" id="KW-0732">Signal</keyword>
<comment type="caution">
    <text evidence="5">The sequence shown here is derived from an EMBL/GenBank/DDBJ whole genome shotgun (WGS) entry which is preliminary data.</text>
</comment>
<sequence>MIVWLRHGARALLCVLLLAAVPVQARAAGPALAPMTAAIDAAVQEEIAARHMPGAVVLVGGRDGTFYRNAWGLRRVQPDTAPMTVDTVFDLASLTKVLVTTTAVMQLVEKGTLRLEAPVSRYWPAFATHGKAGITIGMLLTHTSGLRADLDLTHSWTGAAAARARLLMETPTSAPGERFRYSDLDFMVLGEVVQRVSGLSLAPYAARHIFRPLRMADTGFLPRPDLRSRIAPTNVQEGRLRWGQVNDPTAYRMGGVAGHAGVFGTADDLARFARMLLNGGALEKRRLLKASSVALMTSPHVLPGGVVRGLGWDMASPYAGGQDTAFGPASYGHTGYTGTSLWIDPERGCYLIILTSRLHPADQGDARPLRRRLAEAVAAAWAPPVRTGIDVLAGQGFAPLAGKRVALLTNQTGVDRHGRRTADLLARAPDVRLALLLSPEHGPQGDREGRIASGVDASTGVPILSLYGANRRPPPEALAGLDAIVIDIQDAGVRFYTYATTMAYVLEAAATARIPVHVLDRPNPITATAVQGPVLDADRLSFTGYFPLPVRHGMTLGELALLFNGENGIGAALTVTPVNGYRRDSWYDETGLRWVNPSPNLRSVDEAALYPGVALVEGSAVSVGRGTPTPFEVVGAPWIDGAALADLLGARAIPGVRFAATTFIPTADRHAGVPCHGVRLMVTDRAALDSPLLGIELAAALYRLYPERFHLDDTLGLIGSKATVEAIRSGIDPRAIAAGWETDLAAFKALRAKYLLYP</sequence>
<evidence type="ECO:0000256" key="1">
    <source>
        <dbReference type="SAM" id="SignalP"/>
    </source>
</evidence>
<dbReference type="InterPro" id="IPR001466">
    <property type="entry name" value="Beta-lactam-related"/>
</dbReference>